<dbReference type="HAMAP" id="MF_01408">
    <property type="entry name" value="ThyX"/>
    <property type="match status" value="1"/>
</dbReference>
<dbReference type="GO" id="GO:0070402">
    <property type="term" value="F:NADPH binding"/>
    <property type="evidence" value="ECO:0007669"/>
    <property type="project" value="TreeGrafter"/>
</dbReference>
<dbReference type="GO" id="GO:0006231">
    <property type="term" value="P:dTMP biosynthetic process"/>
    <property type="evidence" value="ECO:0007669"/>
    <property type="project" value="UniProtKB-UniRule"/>
</dbReference>
<keyword evidence="2" id="KW-0489">Methyltransferase</keyword>
<dbReference type="EC" id="2.1.1.148" evidence="2"/>
<evidence type="ECO:0000313" key="4">
    <source>
        <dbReference type="Proteomes" id="UP000245921"/>
    </source>
</evidence>
<keyword evidence="2" id="KW-0545">Nucleotide biosynthesis</keyword>
<feature type="binding site" evidence="2">
    <location>
        <begin position="82"/>
        <end position="85"/>
    </location>
    <ligand>
        <name>dUMP</name>
        <dbReference type="ChEBI" id="CHEBI:246422"/>
        <note>ligand shared between dimeric partners</note>
    </ligand>
</feature>
<dbReference type="Proteomes" id="UP000245921">
    <property type="component" value="Unassembled WGS sequence"/>
</dbReference>
<dbReference type="Pfam" id="PF02511">
    <property type="entry name" value="Thy1"/>
    <property type="match status" value="1"/>
</dbReference>
<dbReference type="InterPro" id="IPR003669">
    <property type="entry name" value="Thymidylate_synthase_ThyX"/>
</dbReference>
<dbReference type="PANTHER" id="PTHR34934:SF1">
    <property type="entry name" value="FLAVIN-DEPENDENT THYMIDYLATE SYNTHASE"/>
    <property type="match status" value="1"/>
</dbReference>
<keyword evidence="2" id="KW-0521">NADP</keyword>
<dbReference type="NCBIfam" id="TIGR02170">
    <property type="entry name" value="thyX"/>
    <property type="match status" value="1"/>
</dbReference>
<evidence type="ECO:0000256" key="1">
    <source>
        <dbReference type="ARBA" id="ARBA00022679"/>
    </source>
</evidence>
<sequence>MMQENQKKTIKILDKGFVTLIDQMGNDRSAVRAARVSYGQEISTDERDKKLINYLLKHSHFSPFEHISFTFHVKAPIFIVRQWFRHRIGMSPNEISRRYTSKQADEFYIPDHIRTPDKENKQGSIKIKNSELSQECINLIENAYMESYNIYNNLLNKGVAREMARMVLPVGQYTEFYLTTNLRALFHFFNLRADSHAQWEIQEYARAMAEIVKEICPWSFEAFINHNYTGDLL</sequence>
<feature type="binding site" evidence="2">
    <location>
        <begin position="181"/>
        <end position="183"/>
    </location>
    <ligand>
        <name>FAD</name>
        <dbReference type="ChEBI" id="CHEBI:57692"/>
        <note>ligand shared between neighboring subunits</note>
    </ligand>
</feature>
<feature type="binding site" description="in other chain" evidence="2">
    <location>
        <begin position="94"/>
        <end position="98"/>
    </location>
    <ligand>
        <name>dUMP</name>
        <dbReference type="ChEBI" id="CHEBI:246422"/>
        <note>ligand shared between dimeric partners</note>
    </ligand>
</feature>
<name>A0AA45HJQ1_9BACT</name>
<feature type="binding site" evidence="2">
    <location>
        <position position="192"/>
    </location>
    <ligand>
        <name>dUMP</name>
        <dbReference type="ChEBI" id="CHEBI:246422"/>
        <note>ligand shared between dimeric partners</note>
    </ligand>
</feature>
<evidence type="ECO:0000256" key="2">
    <source>
        <dbReference type="HAMAP-Rule" id="MF_01408"/>
    </source>
</evidence>
<comment type="function">
    <text evidence="2">Catalyzes the reductive methylation of 2'-deoxyuridine-5'-monophosphate (dUMP) to 2'-deoxythymidine-5'-monophosphate (dTMP) while utilizing 5,10-methylenetetrahydrofolate (mTHF) as the methyl donor, and NADPH and FADH(2) as the reductant.</text>
</comment>
<comment type="cofactor">
    <cofactor evidence="2">
        <name>FAD</name>
        <dbReference type="ChEBI" id="CHEBI:57692"/>
    </cofactor>
    <text evidence="2">Binds 4 FAD per tetramer. Each FAD binding site is formed by three monomers.</text>
</comment>
<feature type="binding site" evidence="2">
    <location>
        <position position="187"/>
    </location>
    <ligand>
        <name>FAD</name>
        <dbReference type="ChEBI" id="CHEBI:57692"/>
        <note>ligand shared between neighboring subunits</note>
    </ligand>
</feature>
<dbReference type="EMBL" id="QGGI01000002">
    <property type="protein sequence ID" value="PWJ96195.1"/>
    <property type="molecule type" value="Genomic_DNA"/>
</dbReference>
<feature type="binding site" description="in other chain" evidence="2">
    <location>
        <position position="165"/>
    </location>
    <ligand>
        <name>dUMP</name>
        <dbReference type="ChEBI" id="CHEBI:246422"/>
        <note>ligand shared between dimeric partners</note>
    </ligand>
</feature>
<dbReference type="InterPro" id="IPR036098">
    <property type="entry name" value="Thymidylate_synthase_ThyX_sf"/>
</dbReference>
<keyword evidence="4" id="KW-1185">Reference proteome</keyword>
<reference evidence="3 4" key="1">
    <citation type="submission" date="2018-05" db="EMBL/GenBank/DDBJ databases">
        <title>Genomic Encyclopedia of Type Strains, Phase IV (KMG-IV): sequencing the most valuable type-strain genomes for metagenomic binning, comparative biology and taxonomic classification.</title>
        <authorList>
            <person name="Goeker M."/>
        </authorList>
    </citation>
    <scope>NUCLEOTIDE SEQUENCE [LARGE SCALE GENOMIC DNA]</scope>
    <source>
        <strain evidence="3 4">DSM 24906</strain>
    </source>
</reference>
<comment type="pathway">
    <text evidence="2">Pyrimidine metabolism; dTTP biosynthesis.</text>
</comment>
<organism evidence="3 4">
    <name type="scientific">Oceanotoga teriensis</name>
    <dbReference type="NCBI Taxonomy" id="515440"/>
    <lineage>
        <taxon>Bacteria</taxon>
        <taxon>Thermotogati</taxon>
        <taxon>Thermotogota</taxon>
        <taxon>Thermotogae</taxon>
        <taxon>Petrotogales</taxon>
        <taxon>Petrotogaceae</taxon>
        <taxon>Oceanotoga</taxon>
    </lineage>
</organism>
<dbReference type="GO" id="GO:0006235">
    <property type="term" value="P:dTTP biosynthetic process"/>
    <property type="evidence" value="ECO:0007669"/>
    <property type="project" value="UniProtKB-UniRule"/>
</dbReference>
<dbReference type="Gene3D" id="3.30.1360.170">
    <property type="match status" value="1"/>
</dbReference>
<dbReference type="GO" id="GO:0032259">
    <property type="term" value="P:methylation"/>
    <property type="evidence" value="ECO:0007669"/>
    <property type="project" value="UniProtKB-KW"/>
</dbReference>
<feature type="binding site" evidence="2">
    <location>
        <position position="94"/>
    </location>
    <ligand>
        <name>FAD</name>
        <dbReference type="ChEBI" id="CHEBI:57692"/>
        <note>ligand shared between neighboring subunits</note>
    </ligand>
</feature>
<feature type="binding site" evidence="2">
    <location>
        <begin position="85"/>
        <end position="87"/>
    </location>
    <ligand>
        <name>FAD</name>
        <dbReference type="ChEBI" id="CHEBI:57692"/>
        <note>ligand shared between neighboring subunits</note>
    </ligand>
</feature>
<dbReference type="PROSITE" id="PS51331">
    <property type="entry name" value="THYX"/>
    <property type="match status" value="1"/>
</dbReference>
<comment type="caution">
    <text evidence="3">The sequence shown here is derived from an EMBL/GenBank/DDBJ whole genome shotgun (WGS) entry which is preliminary data.</text>
</comment>
<protein>
    <recommendedName>
        <fullName evidence="2">Flavin-dependent thymidylate synthase</fullName>
        <shortName evidence="2">FDTS</shortName>
        <ecNumber evidence="2">2.1.1.148</ecNumber>
    </recommendedName>
    <alternativeName>
        <fullName evidence="2">FAD-dependent thymidylate synthase</fullName>
    </alternativeName>
    <alternativeName>
        <fullName evidence="2">Thymidylate synthase ThyX</fullName>
        <shortName evidence="2">TS</shortName>
        <shortName evidence="2">TSase</shortName>
    </alternativeName>
</protein>
<comment type="subunit">
    <text evidence="2">Homotetramer.</text>
</comment>
<keyword evidence="2" id="KW-0274">FAD</keyword>
<proteinExistence type="inferred from homology"/>
<feature type="active site" description="Involved in ionization of N3 of dUMP, leading to its activation" evidence="2">
    <location>
        <position position="192"/>
    </location>
</feature>
<dbReference type="AlphaFoldDB" id="A0AA45HJQ1"/>
<keyword evidence="1 2" id="KW-0808">Transferase</keyword>
<dbReference type="GO" id="GO:0050797">
    <property type="term" value="F:thymidylate synthase (FAD) activity"/>
    <property type="evidence" value="ECO:0007669"/>
    <property type="project" value="UniProtKB-UniRule"/>
</dbReference>
<evidence type="ECO:0000313" key="3">
    <source>
        <dbReference type="EMBL" id="PWJ96195.1"/>
    </source>
</evidence>
<dbReference type="SUPFAM" id="SSF69796">
    <property type="entry name" value="Thymidylate synthase-complementing protein Thy1"/>
    <property type="match status" value="1"/>
</dbReference>
<comment type="catalytic activity">
    <reaction evidence="2">
        <text>dUMP + (6R)-5,10-methylene-5,6,7,8-tetrahydrofolate + NADPH + H(+) = dTMP + (6S)-5,6,7,8-tetrahydrofolate + NADP(+)</text>
        <dbReference type="Rhea" id="RHEA:29043"/>
        <dbReference type="ChEBI" id="CHEBI:15378"/>
        <dbReference type="ChEBI" id="CHEBI:15636"/>
        <dbReference type="ChEBI" id="CHEBI:57453"/>
        <dbReference type="ChEBI" id="CHEBI:57783"/>
        <dbReference type="ChEBI" id="CHEBI:58349"/>
        <dbReference type="ChEBI" id="CHEBI:63528"/>
        <dbReference type="ChEBI" id="CHEBI:246422"/>
        <dbReference type="EC" id="2.1.1.148"/>
    </reaction>
</comment>
<dbReference type="CDD" id="cd20175">
    <property type="entry name" value="ThyX"/>
    <property type="match status" value="1"/>
</dbReference>
<accession>A0AA45HJQ1</accession>
<comment type="similarity">
    <text evidence="2">Belongs to the thymidylate synthase ThyX family.</text>
</comment>
<keyword evidence="2" id="KW-0285">Flavoprotein</keyword>
<dbReference type="PANTHER" id="PTHR34934">
    <property type="entry name" value="FLAVIN-DEPENDENT THYMIDYLATE SYNTHASE"/>
    <property type="match status" value="1"/>
</dbReference>
<gene>
    <name evidence="2" type="primary">thyX</name>
    <name evidence="3" type="ORF">C7380_102106</name>
</gene>
<dbReference type="GO" id="GO:0004799">
    <property type="term" value="F:thymidylate synthase activity"/>
    <property type="evidence" value="ECO:0007669"/>
    <property type="project" value="TreeGrafter"/>
</dbReference>
<dbReference type="GO" id="GO:0050660">
    <property type="term" value="F:flavin adenine dinucleotide binding"/>
    <property type="evidence" value="ECO:0007669"/>
    <property type="project" value="UniProtKB-UniRule"/>
</dbReference>
<feature type="binding site" evidence="2">
    <location>
        <position position="62"/>
    </location>
    <ligand>
        <name>FAD</name>
        <dbReference type="ChEBI" id="CHEBI:57692"/>
        <note>ligand shared between neighboring subunits</note>
    </ligand>
</feature>